<dbReference type="PANTHER" id="PTHR19353:SF73">
    <property type="entry name" value="FATTY ACID DESATURASE"/>
    <property type="match status" value="1"/>
</dbReference>
<gene>
    <name evidence="3" type="ORF">KX928_16595</name>
</gene>
<proteinExistence type="predicted"/>
<comment type="caution">
    <text evidence="3">The sequence shown here is derived from an EMBL/GenBank/DDBJ whole genome shotgun (WGS) entry which is preliminary data.</text>
</comment>
<dbReference type="EMBL" id="JAHXDN010000004">
    <property type="protein sequence ID" value="MBW4709411.1"/>
    <property type="molecule type" value="Genomic_DNA"/>
</dbReference>
<keyword evidence="1" id="KW-0812">Transmembrane</keyword>
<feature type="transmembrane region" description="Helical" evidence="1">
    <location>
        <begin position="194"/>
        <end position="214"/>
    </location>
</feature>
<feature type="transmembrane region" description="Helical" evidence="1">
    <location>
        <begin position="161"/>
        <end position="179"/>
    </location>
</feature>
<dbReference type="AlphaFoldDB" id="A0A9X1JZI4"/>
<feature type="domain" description="Fatty acid desaturase" evidence="2">
    <location>
        <begin position="66"/>
        <end position="318"/>
    </location>
</feature>
<dbReference type="GO" id="GO:0016717">
    <property type="term" value="F:oxidoreductase activity, acting on paired donors, with oxidation of a pair of donors resulting in the reduction of molecular oxygen to two molecules of water"/>
    <property type="evidence" value="ECO:0007669"/>
    <property type="project" value="TreeGrafter"/>
</dbReference>
<evidence type="ECO:0000313" key="3">
    <source>
        <dbReference type="EMBL" id="MBW4709411.1"/>
    </source>
</evidence>
<evidence type="ECO:0000313" key="4">
    <source>
        <dbReference type="Proteomes" id="UP001138661"/>
    </source>
</evidence>
<evidence type="ECO:0000256" key="1">
    <source>
        <dbReference type="SAM" id="Phobius"/>
    </source>
</evidence>
<evidence type="ECO:0000259" key="2">
    <source>
        <dbReference type="Pfam" id="PF00487"/>
    </source>
</evidence>
<reference evidence="3" key="1">
    <citation type="submission" date="2021-07" db="EMBL/GenBank/DDBJ databases">
        <title>Roseobacter insulae sp. nov., isolated from a tidal flat.</title>
        <authorList>
            <person name="Park S."/>
            <person name="Yoon J.-H."/>
        </authorList>
    </citation>
    <scope>NUCLEOTIDE SEQUENCE</scope>
    <source>
        <strain evidence="3">YSTF-M11</strain>
    </source>
</reference>
<name>A0A9X1JZI4_9RHOB</name>
<keyword evidence="1" id="KW-0472">Membrane</keyword>
<dbReference type="RefSeq" id="WP_219504867.1">
    <property type="nucleotide sequence ID" value="NZ_JAHXDN010000004.1"/>
</dbReference>
<feature type="transmembrane region" description="Helical" evidence="1">
    <location>
        <begin position="65"/>
        <end position="83"/>
    </location>
</feature>
<keyword evidence="4" id="KW-1185">Reference proteome</keyword>
<feature type="transmembrane region" description="Helical" evidence="1">
    <location>
        <begin position="39"/>
        <end position="59"/>
    </location>
</feature>
<dbReference type="PANTHER" id="PTHR19353">
    <property type="entry name" value="FATTY ACID DESATURASE 2"/>
    <property type="match status" value="1"/>
</dbReference>
<dbReference type="GO" id="GO:0016020">
    <property type="term" value="C:membrane"/>
    <property type="evidence" value="ECO:0007669"/>
    <property type="project" value="TreeGrafter"/>
</dbReference>
<dbReference type="CDD" id="cd03507">
    <property type="entry name" value="Delta12-FADS-like"/>
    <property type="match status" value="1"/>
</dbReference>
<organism evidence="3 4">
    <name type="scientific">Roseobacter insulae</name>
    <dbReference type="NCBI Taxonomy" id="2859783"/>
    <lineage>
        <taxon>Bacteria</taxon>
        <taxon>Pseudomonadati</taxon>
        <taxon>Pseudomonadota</taxon>
        <taxon>Alphaproteobacteria</taxon>
        <taxon>Rhodobacterales</taxon>
        <taxon>Roseobacteraceae</taxon>
        <taxon>Roseobacter</taxon>
    </lineage>
</organism>
<dbReference type="InterPro" id="IPR005804">
    <property type="entry name" value="FA_desaturase_dom"/>
</dbReference>
<feature type="transmembrane region" description="Helical" evidence="1">
    <location>
        <begin position="221"/>
        <end position="241"/>
    </location>
</feature>
<accession>A0A9X1JZI4</accession>
<dbReference type="Proteomes" id="UP001138661">
    <property type="component" value="Unassembled WGS sequence"/>
</dbReference>
<dbReference type="Pfam" id="PF00487">
    <property type="entry name" value="FA_desaturase"/>
    <property type="match status" value="1"/>
</dbReference>
<protein>
    <submittedName>
        <fullName evidence="3">Fatty acid desaturase</fullName>
    </submittedName>
</protein>
<keyword evidence="1" id="KW-1133">Transmembrane helix</keyword>
<dbReference type="InterPro" id="IPR012171">
    <property type="entry name" value="Fatty_acid_desaturase"/>
</dbReference>
<dbReference type="GO" id="GO:0006629">
    <property type="term" value="P:lipid metabolic process"/>
    <property type="evidence" value="ECO:0007669"/>
    <property type="project" value="InterPro"/>
</dbReference>
<sequence length="350" mass="39821">MTSETPFEGALPVDPASRPAASWVKVLSQYREPNAARSLFEIAVSLIPFLAIWAVAWWLLSVSYIAAFVLACVNGLFLVRIFCIQHDCGHGAFFSNRRVSDWTGRALGVLTLTPYDVWRRSHSIHHAGAGNLEKRGMGDVVTLTVAEYRARNWLGRLRYRAYRHPLVLFVLGPAYLFYLENRLPFGLMGDGWRIWVSSIGTNVGVAVSIGLIVYFGGLMPLLLVFVPTTLIAASLGVWLFYVQHQFEETHWDQPEDWALHEAALHGSSHYVMPRVLQWFTANIGIHHVHHLYSRIPFYRLTEVLRDHAELAQAQRLSIGESLACARLHLWDEKQRRLLSFRQMRAAYGTI</sequence>